<evidence type="ECO:0000256" key="1">
    <source>
        <dbReference type="SAM" id="Phobius"/>
    </source>
</evidence>
<keyword evidence="1" id="KW-1133">Transmembrane helix</keyword>
<comment type="caution">
    <text evidence="2">The sequence shown here is derived from an EMBL/GenBank/DDBJ whole genome shotgun (WGS) entry which is preliminary data.</text>
</comment>
<protein>
    <submittedName>
        <fullName evidence="2">Uncharacterized protein</fullName>
    </submittedName>
</protein>
<proteinExistence type="predicted"/>
<name>A0A8H7VRV1_9FUNG</name>
<keyword evidence="1" id="KW-0812">Transmembrane</keyword>
<dbReference type="OrthoDB" id="2244878at2759"/>
<accession>A0A8H7VRV1</accession>
<reference evidence="2 3" key="1">
    <citation type="submission" date="2020-12" db="EMBL/GenBank/DDBJ databases">
        <title>Metabolic potential, ecology and presence of endohyphal bacteria is reflected in genomic diversity of Mucoromycotina.</title>
        <authorList>
            <person name="Muszewska A."/>
            <person name="Okrasinska A."/>
            <person name="Steczkiewicz K."/>
            <person name="Drgas O."/>
            <person name="Orlowska M."/>
            <person name="Perlinska-Lenart U."/>
            <person name="Aleksandrzak-Piekarczyk T."/>
            <person name="Szatraj K."/>
            <person name="Zielenkiewicz U."/>
            <person name="Pilsyk S."/>
            <person name="Malc E."/>
            <person name="Mieczkowski P."/>
            <person name="Kruszewska J.S."/>
            <person name="Biernat P."/>
            <person name="Pawlowska J."/>
        </authorList>
    </citation>
    <scope>NUCLEOTIDE SEQUENCE [LARGE SCALE GENOMIC DNA]</scope>
    <source>
        <strain evidence="2 3">CBS 142.35</strain>
    </source>
</reference>
<sequence>MMNSEKQSNSLPEYNTYYSSQQVQRRGRWRWWKIVLFTGVIGLFTYIQMDKITWLKKTLSGENNDNKNNEIINLGFPAKVSNLQGPKELENFMQHLQNMFGEKECHHHQEEKYQHKDQIKKDCIDMDNNYNGPRCGKLSIAFPPEYARHPRPPRRHETFCKPEELIPSSTIFKFSPDEFKKASVYLDGSFSHGGVVTVDRADSTTEQNDIKVNVTTFVGRKELQDDVSISGFDNEGRYSVQVKRKGGHRHWHQKPPIKKDCVTYSIHVVFPSHLKSYEDFDLHIKQALRIHTTTDLSKLNFGNFTAGIGHGAIHFSELKGDNIYLGTLYGVVLGDYSPNKVLSSAAIHGASKVKVHTMNHDVNVTSAAIVGPATAELPANGYEGNFIISSWTGSPVIEAPNPEDVHVLKNRYTYKSGYYKKQDTESNVIVSSKHGDSELLFKDYDNNDFEYNMSF</sequence>
<evidence type="ECO:0000313" key="3">
    <source>
        <dbReference type="Proteomes" id="UP000646827"/>
    </source>
</evidence>
<evidence type="ECO:0000313" key="2">
    <source>
        <dbReference type="EMBL" id="KAG2226478.1"/>
    </source>
</evidence>
<feature type="transmembrane region" description="Helical" evidence="1">
    <location>
        <begin position="31"/>
        <end position="49"/>
    </location>
</feature>
<dbReference type="Proteomes" id="UP000646827">
    <property type="component" value="Unassembled WGS sequence"/>
</dbReference>
<dbReference type="EMBL" id="JAEPRB010000016">
    <property type="protein sequence ID" value="KAG2226478.1"/>
    <property type="molecule type" value="Genomic_DNA"/>
</dbReference>
<organism evidence="2 3">
    <name type="scientific">Circinella minor</name>
    <dbReference type="NCBI Taxonomy" id="1195481"/>
    <lineage>
        <taxon>Eukaryota</taxon>
        <taxon>Fungi</taxon>
        <taxon>Fungi incertae sedis</taxon>
        <taxon>Mucoromycota</taxon>
        <taxon>Mucoromycotina</taxon>
        <taxon>Mucoromycetes</taxon>
        <taxon>Mucorales</taxon>
        <taxon>Lichtheimiaceae</taxon>
        <taxon>Circinella</taxon>
    </lineage>
</organism>
<dbReference type="AlphaFoldDB" id="A0A8H7VRV1"/>
<gene>
    <name evidence="2" type="ORF">INT45_014222</name>
</gene>
<keyword evidence="1" id="KW-0472">Membrane</keyword>
<keyword evidence="3" id="KW-1185">Reference proteome</keyword>